<evidence type="ECO:0000313" key="4">
    <source>
        <dbReference type="Proteomes" id="UP000241201"/>
    </source>
</evidence>
<name>A0A2T3FJT6_9FIRM</name>
<dbReference type="EMBL" id="PYLP01000031">
    <property type="protein sequence ID" value="PST35549.1"/>
    <property type="molecule type" value="Genomic_DNA"/>
</dbReference>
<keyword evidence="1" id="KW-0472">Membrane</keyword>
<proteinExistence type="predicted"/>
<dbReference type="RefSeq" id="WP_106988889.1">
    <property type="nucleotide sequence ID" value="NZ_JAJDKR010000042.1"/>
</dbReference>
<feature type="transmembrane region" description="Helical" evidence="1">
    <location>
        <begin position="113"/>
        <end position="133"/>
    </location>
</feature>
<keyword evidence="1" id="KW-1133">Transmembrane helix</keyword>
<feature type="transmembrane region" description="Helical" evidence="1">
    <location>
        <begin position="7"/>
        <end position="24"/>
    </location>
</feature>
<reference evidence="4" key="1">
    <citation type="submission" date="2018-03" db="EMBL/GenBank/DDBJ databases">
        <title>Lachnoclostridium SNUG30370 gen.nov., sp.nov., isolated from human faeces.</title>
        <authorList>
            <person name="Seo B."/>
            <person name="Jeon K."/>
            <person name="Ko G."/>
        </authorList>
    </citation>
    <scope>NUCLEOTIDE SEQUENCE [LARGE SCALE GENOMIC DNA]</scope>
    <source>
        <strain evidence="4">SNUG30370</strain>
    </source>
</reference>
<keyword evidence="4" id="KW-1185">Reference proteome</keyword>
<evidence type="ECO:0000256" key="1">
    <source>
        <dbReference type="SAM" id="Phobius"/>
    </source>
</evidence>
<gene>
    <name evidence="3" type="ORF">C7U55_12820</name>
    <name evidence="2" type="ORF">LJD69_11600</name>
</gene>
<dbReference type="EMBL" id="JAJDKZ010000042">
    <property type="protein sequence ID" value="MCB8611235.1"/>
    <property type="molecule type" value="Genomic_DNA"/>
</dbReference>
<feature type="transmembrane region" description="Helical" evidence="1">
    <location>
        <begin position="50"/>
        <end position="68"/>
    </location>
</feature>
<reference evidence="2" key="3">
    <citation type="submission" date="2021-10" db="EMBL/GenBank/DDBJ databases">
        <title>Collection of gut derived symbiotic bacterial strains cultured from healthy donors.</title>
        <authorList>
            <person name="Lin H."/>
            <person name="Littmann E."/>
            <person name="Kohout C."/>
            <person name="Pamer E.G."/>
        </authorList>
    </citation>
    <scope>NUCLEOTIDE SEQUENCE</scope>
    <source>
        <strain evidence="2">DFI.4.48</strain>
    </source>
</reference>
<evidence type="ECO:0000313" key="3">
    <source>
        <dbReference type="EMBL" id="PST35549.1"/>
    </source>
</evidence>
<comment type="caution">
    <text evidence="3">The sequence shown here is derived from an EMBL/GenBank/DDBJ whole genome shotgun (WGS) entry which is preliminary data.</text>
</comment>
<sequence length="385" mass="45833">MESFFNENLVLLFFFSVIAIYNYSDLKEYQKICIIYIAVYSMVVLNKIDFFTSLLFLFISLFCFFEIFSKDSQKYKILLNPIYKIIDCLYLSFAQYAFLFIVISLVLFELSNIVYIFKFISILIFIWGVTVTLQQKFVINSFTDMYRIFSEYPINRVKFNKKLDAACQILISVEDRKYFERKGYTFLSYDYISNVLKERILSTDGGKIHIIFESGRNFFKNAIDEKRGYSTIPMQLMRSIGIKRGYNCKIRRKLFELIYCKIFFNGIEKMFKEDKVARRDKVKEYYLYIYFHKVNTFLGNASFSKFLNAFDMQYNEKNKKDIYDCSNEGIFIACMGLSKRAKKINGNNIDVYLSNIDRNVDINRNEVLKMVSEMMSKPYKGNYLK</sequence>
<dbReference type="AlphaFoldDB" id="A0A2T3FJT6"/>
<reference evidence="3" key="2">
    <citation type="journal article" date="2019" name="Int. J. Syst. Evol. Microbiol.">
        <title>Faecalibacillus intestinalis gen. nov., sp. nov. and Faecalibacillus faecis sp. nov., isolated from human faeces.</title>
        <authorList>
            <person name="Seo B."/>
            <person name="Jeon K."/>
            <person name="Baek I."/>
            <person name="Lee Y.M."/>
            <person name="Baek K."/>
            <person name="Ko G."/>
        </authorList>
    </citation>
    <scope>NUCLEOTIDE SEQUENCE</scope>
    <source>
        <strain evidence="3">SNUG30370</strain>
    </source>
</reference>
<evidence type="ECO:0000313" key="2">
    <source>
        <dbReference type="EMBL" id="MCB8611235.1"/>
    </source>
</evidence>
<dbReference type="Proteomes" id="UP000241201">
    <property type="component" value="Unassembled WGS sequence"/>
</dbReference>
<keyword evidence="1" id="KW-0812">Transmembrane</keyword>
<dbReference type="Proteomes" id="UP001198439">
    <property type="component" value="Unassembled WGS sequence"/>
</dbReference>
<organism evidence="3 4">
    <name type="scientific">Faecalibacillus faecis</name>
    <dbReference type="NCBI Taxonomy" id="1982628"/>
    <lineage>
        <taxon>Bacteria</taxon>
        <taxon>Bacillati</taxon>
        <taxon>Bacillota</taxon>
        <taxon>Erysipelotrichia</taxon>
        <taxon>Erysipelotrichales</taxon>
        <taxon>Coprobacillaceae</taxon>
        <taxon>Faecalibacillus</taxon>
    </lineage>
</organism>
<accession>A0A2T3FJT6</accession>
<protein>
    <submittedName>
        <fullName evidence="3">Uncharacterized protein</fullName>
    </submittedName>
</protein>
<feature type="transmembrane region" description="Helical" evidence="1">
    <location>
        <begin position="88"/>
        <end position="107"/>
    </location>
</feature>
<dbReference type="GeneID" id="77471962"/>